<dbReference type="SUPFAM" id="SSF53756">
    <property type="entry name" value="UDP-Glycosyltransferase/glycogen phosphorylase"/>
    <property type="match status" value="2"/>
</dbReference>
<evidence type="ECO:0000313" key="6">
    <source>
        <dbReference type="Proteomes" id="UP000317940"/>
    </source>
</evidence>
<feature type="domain" description="Glycosyltransferase subfamily 4-like N-terminal" evidence="4">
    <location>
        <begin position="396"/>
        <end position="559"/>
    </location>
</feature>
<dbReference type="InterPro" id="IPR028098">
    <property type="entry name" value="Glyco_trans_4-like_N"/>
</dbReference>
<comment type="caution">
    <text evidence="5">The sequence shown here is derived from an EMBL/GenBank/DDBJ whole genome shotgun (WGS) entry which is preliminary data.</text>
</comment>
<keyword evidence="2 5" id="KW-0808">Transferase</keyword>
<dbReference type="PANTHER" id="PTHR45947:SF3">
    <property type="entry name" value="SULFOQUINOVOSYL TRANSFERASE SQD2"/>
    <property type="match status" value="1"/>
</dbReference>
<dbReference type="AlphaFoldDB" id="A0A561T613"/>
<evidence type="ECO:0000256" key="1">
    <source>
        <dbReference type="ARBA" id="ARBA00022676"/>
    </source>
</evidence>
<reference evidence="5 6" key="1">
    <citation type="submission" date="2019-06" db="EMBL/GenBank/DDBJ databases">
        <title>Sequencing the genomes of 1000 actinobacteria strains.</title>
        <authorList>
            <person name="Klenk H.-P."/>
        </authorList>
    </citation>
    <scope>NUCLEOTIDE SEQUENCE [LARGE SCALE GENOMIC DNA]</scope>
    <source>
        <strain evidence="5 6">DSM 44826</strain>
    </source>
</reference>
<evidence type="ECO:0000313" key="5">
    <source>
        <dbReference type="EMBL" id="TWF82555.1"/>
    </source>
</evidence>
<name>A0A561T613_9ACTN</name>
<dbReference type="Pfam" id="PF00534">
    <property type="entry name" value="Glycos_transf_1"/>
    <property type="match status" value="2"/>
</dbReference>
<evidence type="ECO:0000259" key="3">
    <source>
        <dbReference type="Pfam" id="PF00534"/>
    </source>
</evidence>
<organism evidence="5 6">
    <name type="scientific">Kitasatospora viridis</name>
    <dbReference type="NCBI Taxonomy" id="281105"/>
    <lineage>
        <taxon>Bacteria</taxon>
        <taxon>Bacillati</taxon>
        <taxon>Actinomycetota</taxon>
        <taxon>Actinomycetes</taxon>
        <taxon>Kitasatosporales</taxon>
        <taxon>Streptomycetaceae</taxon>
        <taxon>Kitasatospora</taxon>
    </lineage>
</organism>
<dbReference type="InterPro" id="IPR001296">
    <property type="entry name" value="Glyco_trans_1"/>
</dbReference>
<evidence type="ECO:0000259" key="4">
    <source>
        <dbReference type="Pfam" id="PF13439"/>
    </source>
</evidence>
<keyword evidence="6" id="KW-1185">Reference proteome</keyword>
<dbReference type="RefSeq" id="WP_145909857.1">
    <property type="nucleotide sequence ID" value="NZ_BAAAMZ010000002.1"/>
</dbReference>
<dbReference type="OrthoDB" id="9810929at2"/>
<evidence type="ECO:0000256" key="2">
    <source>
        <dbReference type="ARBA" id="ARBA00022679"/>
    </source>
</evidence>
<dbReference type="Pfam" id="PF13439">
    <property type="entry name" value="Glyco_transf_4"/>
    <property type="match status" value="2"/>
</dbReference>
<protein>
    <submittedName>
        <fullName evidence="5">Glycosyltransferase involved in cell wall biosynthesis</fullName>
    </submittedName>
</protein>
<dbReference type="Gene3D" id="3.40.50.2000">
    <property type="entry name" value="Glycogen Phosphorylase B"/>
    <property type="match status" value="4"/>
</dbReference>
<dbReference type="Proteomes" id="UP000317940">
    <property type="component" value="Unassembled WGS sequence"/>
</dbReference>
<proteinExistence type="predicted"/>
<feature type="domain" description="Glycosyl transferase family 1" evidence="3">
    <location>
        <begin position="566"/>
        <end position="730"/>
    </location>
</feature>
<feature type="domain" description="Glycosyltransferase subfamily 4-like N-terminal" evidence="4">
    <location>
        <begin position="18"/>
        <end position="187"/>
    </location>
</feature>
<dbReference type="CDD" id="cd03801">
    <property type="entry name" value="GT4_PimA-like"/>
    <property type="match status" value="2"/>
</dbReference>
<dbReference type="GO" id="GO:1901137">
    <property type="term" value="P:carbohydrate derivative biosynthetic process"/>
    <property type="evidence" value="ECO:0007669"/>
    <property type="project" value="UniProtKB-ARBA"/>
</dbReference>
<dbReference type="GO" id="GO:0016758">
    <property type="term" value="F:hexosyltransferase activity"/>
    <property type="evidence" value="ECO:0007669"/>
    <property type="project" value="TreeGrafter"/>
</dbReference>
<keyword evidence="1" id="KW-0328">Glycosyltransferase</keyword>
<dbReference type="PANTHER" id="PTHR45947">
    <property type="entry name" value="SULFOQUINOVOSYL TRANSFERASE SQD2"/>
    <property type="match status" value="1"/>
</dbReference>
<dbReference type="InterPro" id="IPR050194">
    <property type="entry name" value="Glycosyltransferase_grp1"/>
</dbReference>
<gene>
    <name evidence="5" type="ORF">FHX73_1437</name>
</gene>
<dbReference type="EMBL" id="VIWT01000004">
    <property type="protein sequence ID" value="TWF82555.1"/>
    <property type="molecule type" value="Genomic_DNA"/>
</dbReference>
<accession>A0A561T613</accession>
<feature type="domain" description="Glycosyl transferase family 1" evidence="3">
    <location>
        <begin position="197"/>
        <end position="355"/>
    </location>
</feature>
<sequence length="755" mass="80133">MTGRTVLLATPYFPPDTGGVEQYTWELARQLRARHGYRVVVAATVGDRGCGAGRYHGQDGLVVHRLPAPLRISRTRLGTGWRAALRTLIREERVDLVNAHAPVPLFADAAARACGPLPFVLTYHTGRMRKADPLGSAVCSLYERTLLAGTVRRAGELICSSDHVRADLARLFAGRAVTVSPGVDLARFTASPVPGEPRILFAGSLERATSYKGLADLLRVLPELAVRVPGVSLEVVGNGSAAAGYQRQAHRLGIGHLVRFTGRLGGSELAAAYRRARVLALPTHYDSFPSVLVEAMASGRPVVSTRVGGIPSLVTEDGDGLLTDPGDLPALASALTAVLTDDALARRLGAAGRRRTAAELSWERQADRTTEVFERALAGRRRRGVAVVAPYFRPKIGGVENYAARIAGALGADPDSRPAVITTNTTGRRTTVRVEDGVPVVRLGTWVRLSNTPLNPLWLLQLPYWLRRLDIDVVSAHAPVPGLADLAMALGGARPAVLTYHAGSMAKGRPGVDRLIGGYERLLLPRLFGRAGALVAVSPVSLAAGHRGALRIPPGVDTELFTPGPPAAERPPTVLYVGRMDLTSAWKGVPVLLRAFALLADLPQARLRLVGDGDARPELHAEAARLGLADRVEFTGVLTGPALVAELQRAAVLVLPSLSPAESFGMTLIEAMACATPVVGSRVGGIPHVVDDGATGLLVAPGDERELAAACRRLLTDPGTAERLGAAGRRHVVEHYAWPGLTDRYLELFRALSPG</sequence>